<dbReference type="InterPro" id="IPR003399">
    <property type="entry name" value="Mce/MlaD"/>
</dbReference>
<dbReference type="PANTHER" id="PTHR33371:SF4">
    <property type="entry name" value="INTERMEMBRANE PHOSPHOLIPID TRANSPORT SYSTEM BINDING PROTEIN MLAD"/>
    <property type="match status" value="1"/>
</dbReference>
<proteinExistence type="predicted"/>
<dbReference type="KEGG" id="parq:DSM112329_04584"/>
<feature type="compositionally biased region" description="Polar residues" evidence="1">
    <location>
        <begin position="462"/>
        <end position="472"/>
    </location>
</feature>
<feature type="domain" description="Mce/MlaD" evidence="2">
    <location>
        <begin position="29"/>
        <end position="106"/>
    </location>
</feature>
<feature type="compositionally biased region" description="Low complexity" evidence="1">
    <location>
        <begin position="389"/>
        <end position="420"/>
    </location>
</feature>
<accession>A0AAU7B1G9</accession>
<evidence type="ECO:0000256" key="1">
    <source>
        <dbReference type="SAM" id="MobiDB-lite"/>
    </source>
</evidence>
<dbReference type="RefSeq" id="WP_354698886.1">
    <property type="nucleotide sequence ID" value="NZ_CP114014.1"/>
</dbReference>
<dbReference type="AlphaFoldDB" id="A0AAU7B1G9"/>
<dbReference type="EMBL" id="CP114014">
    <property type="protein sequence ID" value="XAY07696.1"/>
    <property type="molecule type" value="Genomic_DNA"/>
</dbReference>
<dbReference type="PANTHER" id="PTHR33371">
    <property type="entry name" value="INTERMEMBRANE PHOSPHOLIPID TRANSPORT SYSTEM BINDING PROTEIN MLAD-RELATED"/>
    <property type="match status" value="1"/>
</dbReference>
<sequence length="481" mass="50369">MKPATIARVTLVAAVALVAAIVFTGGSSGYELKLRMDNTDGLKDGSPVTIGGVRVGTVKVDVDTKDQKAVATLQIKDEYKPIGEDTRATIVAQNVLGQKQVQLTKGSAAKPAASGFVVPESRIVAGTDLDRVLSVLDADTRTRLAIFLNEAGTAFTGRRQDFSDTLRDIGPAVRKTNPLLKQLADDNAELERLVQTGDRYVASVTARKDDVVKLVDRVGQAAVTGSTKRAELRATLAAAPGGLRTLRSFLAELRQTTKPLGPAARQLSAVSAPLRTTLNQVEPFTDSAAPTLKTATGVAPDLEKLAARATPVLRKAVPTLKAVRQTAASDLPPIFATTDRSINNILAVLENWAAAIQFRDGASHIFRGEASIAPDALQSVIERLAPRTAKQAPSRKQPAAAAKAPQAPSSGSSAGSAGKPLLEVPKSLKVPGLPEIKLPDVGKTVQGVLDGLTGALSGGKQKPQNTPKQNPTALLDYLLGN</sequence>
<reference evidence="3" key="1">
    <citation type="submission" date="2022-12" db="EMBL/GenBank/DDBJ databases">
        <title>Paraconexibacter alkalitolerans sp. nov. and Baekduia alba sp. nov., isolated from soil and emended description of the genera Paraconexibacter (Chun et al., 2020) and Baekduia (An et al., 2020).</title>
        <authorList>
            <person name="Vieira S."/>
            <person name="Huber K.J."/>
            <person name="Geppert A."/>
            <person name="Wolf J."/>
            <person name="Neumann-Schaal M."/>
            <person name="Muesken M."/>
            <person name="Overmann J."/>
        </authorList>
    </citation>
    <scope>NUCLEOTIDE SEQUENCE</scope>
    <source>
        <strain evidence="3">AEG42_29</strain>
    </source>
</reference>
<feature type="region of interest" description="Disordered" evidence="1">
    <location>
        <begin position="451"/>
        <end position="481"/>
    </location>
</feature>
<evidence type="ECO:0000259" key="2">
    <source>
        <dbReference type="Pfam" id="PF02470"/>
    </source>
</evidence>
<gene>
    <name evidence="3" type="ORF">DSM112329_04584</name>
</gene>
<feature type="region of interest" description="Disordered" evidence="1">
    <location>
        <begin position="387"/>
        <end position="420"/>
    </location>
</feature>
<protein>
    <recommendedName>
        <fullName evidence="2">Mce/MlaD domain-containing protein</fullName>
    </recommendedName>
</protein>
<dbReference type="InterPro" id="IPR052336">
    <property type="entry name" value="MlaD_Phospholipid_Transporter"/>
</dbReference>
<evidence type="ECO:0000313" key="3">
    <source>
        <dbReference type="EMBL" id="XAY07696.1"/>
    </source>
</evidence>
<name>A0AAU7B1G9_9ACTN</name>
<organism evidence="3">
    <name type="scientific">Paraconexibacter sp. AEG42_29</name>
    <dbReference type="NCBI Taxonomy" id="2997339"/>
    <lineage>
        <taxon>Bacteria</taxon>
        <taxon>Bacillati</taxon>
        <taxon>Actinomycetota</taxon>
        <taxon>Thermoleophilia</taxon>
        <taxon>Solirubrobacterales</taxon>
        <taxon>Paraconexibacteraceae</taxon>
        <taxon>Paraconexibacter</taxon>
    </lineage>
</organism>
<dbReference type="Pfam" id="PF02470">
    <property type="entry name" value="MlaD"/>
    <property type="match status" value="1"/>
</dbReference>